<comment type="caution">
    <text evidence="3">The sequence shown here is derived from an EMBL/GenBank/DDBJ whole genome shotgun (WGS) entry which is preliminary data.</text>
</comment>
<dbReference type="EMBL" id="JARIHO010000054">
    <property type="protein sequence ID" value="KAJ7319330.1"/>
    <property type="molecule type" value="Genomic_DNA"/>
</dbReference>
<keyword evidence="4" id="KW-1185">Reference proteome</keyword>
<organism evidence="3 4">
    <name type="scientific">Mycena albidolilacea</name>
    <dbReference type="NCBI Taxonomy" id="1033008"/>
    <lineage>
        <taxon>Eukaryota</taxon>
        <taxon>Fungi</taxon>
        <taxon>Dikarya</taxon>
        <taxon>Basidiomycota</taxon>
        <taxon>Agaricomycotina</taxon>
        <taxon>Agaricomycetes</taxon>
        <taxon>Agaricomycetidae</taxon>
        <taxon>Agaricales</taxon>
        <taxon>Marasmiineae</taxon>
        <taxon>Mycenaceae</taxon>
        <taxon>Mycena</taxon>
    </lineage>
</organism>
<proteinExistence type="predicted"/>
<protein>
    <submittedName>
        <fullName evidence="3">Uncharacterized protein</fullName>
    </submittedName>
</protein>
<feature type="compositionally biased region" description="Pro residues" evidence="1">
    <location>
        <begin position="66"/>
        <end position="84"/>
    </location>
</feature>
<sequence length="487" mass="54211">MTPIALPRRTLRSGKEFSAFDLALGRAITPPVPFDFGVSLEQRLSEQEAAGLWDEDHAEDHAEPPADTPDSPPLPPPTPSPPQKPSGLHPATLSAKDRDKQKSKARRDKKRQQARLSAGTPLKSVHRKRVQQAKASALDMDLDASSLPHSKPAWVGSRAAEDEPFDFEDAAAPHDGGTGLGGVSYTQEEVDALSGTRGFRYIGWLGELTVPVVDRQRRVVITLGGMPRDRAGWKTVTDGAAALLRERLSRLRLSDERLHHRRALDSFPALARGWSHGGGQTEPGELCNNVANTQATDELLAHPYFRRLALFANILFAMWAPMLFAFYTTQMALLAAWKPMRKNFAGSVFAACTFNFGPRAICVPHLDYANLLWGWCAITALGDFDPDLGGHLILWDLRLVIRFPPGSTILLPSAVIRHSNVPVRAHEYRASFVQYTAGGLFRWVRNGFQTDENWERSASKEQKKAREEENKRRWEEGMNMYSVLDEL</sequence>
<keyword evidence="2" id="KW-0472">Membrane</keyword>
<dbReference type="Gene3D" id="3.60.130.30">
    <property type="match status" value="1"/>
</dbReference>
<dbReference type="Proteomes" id="UP001218218">
    <property type="component" value="Unassembled WGS sequence"/>
</dbReference>
<evidence type="ECO:0000256" key="2">
    <source>
        <dbReference type="SAM" id="Phobius"/>
    </source>
</evidence>
<feature type="compositionally biased region" description="Basic residues" evidence="1">
    <location>
        <begin position="103"/>
        <end position="113"/>
    </location>
</feature>
<gene>
    <name evidence="3" type="ORF">DFH08DRAFT_970716</name>
</gene>
<feature type="transmembrane region" description="Helical" evidence="2">
    <location>
        <begin position="310"/>
        <end position="337"/>
    </location>
</feature>
<keyword evidence="2" id="KW-1133">Transmembrane helix</keyword>
<evidence type="ECO:0000313" key="3">
    <source>
        <dbReference type="EMBL" id="KAJ7319330.1"/>
    </source>
</evidence>
<evidence type="ECO:0000256" key="1">
    <source>
        <dbReference type="SAM" id="MobiDB-lite"/>
    </source>
</evidence>
<dbReference type="AlphaFoldDB" id="A0AAD6ZEK4"/>
<keyword evidence="2" id="KW-0812">Transmembrane</keyword>
<feature type="region of interest" description="Disordered" evidence="1">
    <location>
        <begin position="47"/>
        <end position="160"/>
    </location>
</feature>
<accession>A0AAD6ZEK4</accession>
<evidence type="ECO:0000313" key="4">
    <source>
        <dbReference type="Proteomes" id="UP001218218"/>
    </source>
</evidence>
<reference evidence="3" key="1">
    <citation type="submission" date="2023-03" db="EMBL/GenBank/DDBJ databases">
        <title>Massive genome expansion in bonnet fungi (Mycena s.s.) driven by repeated elements and novel gene families across ecological guilds.</title>
        <authorList>
            <consortium name="Lawrence Berkeley National Laboratory"/>
            <person name="Harder C.B."/>
            <person name="Miyauchi S."/>
            <person name="Viragh M."/>
            <person name="Kuo A."/>
            <person name="Thoen E."/>
            <person name="Andreopoulos B."/>
            <person name="Lu D."/>
            <person name="Skrede I."/>
            <person name="Drula E."/>
            <person name="Henrissat B."/>
            <person name="Morin E."/>
            <person name="Kohler A."/>
            <person name="Barry K."/>
            <person name="LaButti K."/>
            <person name="Morin E."/>
            <person name="Salamov A."/>
            <person name="Lipzen A."/>
            <person name="Mereny Z."/>
            <person name="Hegedus B."/>
            <person name="Baldrian P."/>
            <person name="Stursova M."/>
            <person name="Weitz H."/>
            <person name="Taylor A."/>
            <person name="Grigoriev I.V."/>
            <person name="Nagy L.G."/>
            <person name="Martin F."/>
            <person name="Kauserud H."/>
        </authorList>
    </citation>
    <scope>NUCLEOTIDE SEQUENCE</scope>
    <source>
        <strain evidence="3">CBHHK002</strain>
    </source>
</reference>
<feature type="compositionally biased region" description="Basic and acidic residues" evidence="1">
    <location>
        <begin position="54"/>
        <end position="64"/>
    </location>
</feature>
<name>A0AAD6ZEK4_9AGAR</name>